<comment type="subcellular location">
    <subcellularLocation>
        <location evidence="2">Cell membrane</location>
        <topology evidence="2">Multi-pass membrane protein</topology>
    </subcellularLocation>
</comment>
<dbReference type="SUPFAM" id="SSF55874">
    <property type="entry name" value="ATPase domain of HSP90 chaperone/DNA topoisomerase II/histidine kinase"/>
    <property type="match status" value="1"/>
</dbReference>
<dbReference type="Pfam" id="PF02518">
    <property type="entry name" value="HATPase_c"/>
    <property type="match status" value="1"/>
</dbReference>
<dbReference type="Gene3D" id="3.40.50.2300">
    <property type="match status" value="2"/>
</dbReference>
<feature type="domain" description="Histidine kinase" evidence="18">
    <location>
        <begin position="502"/>
        <end position="754"/>
    </location>
</feature>
<evidence type="ECO:0000259" key="18">
    <source>
        <dbReference type="PROSITE" id="PS50109"/>
    </source>
</evidence>
<dbReference type="Pfam" id="PF05226">
    <property type="entry name" value="CHASE2"/>
    <property type="match status" value="1"/>
</dbReference>
<reference evidence="21" key="1">
    <citation type="journal article" date="2021" name="Microb. Physiol.">
        <title>Proteogenomic Insights into the Physiology of Marine, Sulfate-Reducing, Filamentous Desulfonema limicola and Desulfonema magnum.</title>
        <authorList>
            <person name="Schnaars V."/>
            <person name="Wohlbrand L."/>
            <person name="Scheve S."/>
            <person name="Hinrichs C."/>
            <person name="Reinhardt R."/>
            <person name="Rabus R."/>
        </authorList>
    </citation>
    <scope>NUCLEOTIDE SEQUENCE</scope>
    <source>
        <strain evidence="21">4be13</strain>
    </source>
</reference>
<feature type="domain" description="HPt" evidence="20">
    <location>
        <begin position="1108"/>
        <end position="1209"/>
    </location>
</feature>
<dbReference type="PROSITE" id="PS50109">
    <property type="entry name" value="HIS_KIN"/>
    <property type="match status" value="1"/>
</dbReference>
<evidence type="ECO:0000313" key="22">
    <source>
        <dbReference type="Proteomes" id="UP000663722"/>
    </source>
</evidence>
<dbReference type="PRINTS" id="PR00344">
    <property type="entry name" value="BCTRLSENSOR"/>
</dbReference>
<evidence type="ECO:0000256" key="14">
    <source>
        <dbReference type="PROSITE-ProRule" id="PRU00110"/>
    </source>
</evidence>
<evidence type="ECO:0000256" key="2">
    <source>
        <dbReference type="ARBA" id="ARBA00004651"/>
    </source>
</evidence>
<dbReference type="InterPro" id="IPR005467">
    <property type="entry name" value="His_kinase_dom"/>
</dbReference>
<dbReference type="Gene3D" id="1.10.287.130">
    <property type="match status" value="1"/>
</dbReference>
<dbReference type="InterPro" id="IPR003661">
    <property type="entry name" value="HisK_dim/P_dom"/>
</dbReference>
<dbReference type="CDD" id="cd16922">
    <property type="entry name" value="HATPase_EvgS-ArcB-TorS-like"/>
    <property type="match status" value="1"/>
</dbReference>
<dbReference type="GO" id="GO:0005524">
    <property type="term" value="F:ATP binding"/>
    <property type="evidence" value="ECO:0007669"/>
    <property type="project" value="UniProtKB-KW"/>
</dbReference>
<keyword evidence="6" id="KW-0808">Transferase</keyword>
<keyword evidence="11 17" id="KW-1133">Transmembrane helix</keyword>
<dbReference type="Gene3D" id="1.20.120.160">
    <property type="entry name" value="HPT domain"/>
    <property type="match status" value="1"/>
</dbReference>
<evidence type="ECO:0000256" key="7">
    <source>
        <dbReference type="ARBA" id="ARBA00022692"/>
    </source>
</evidence>
<dbReference type="SUPFAM" id="SSF47226">
    <property type="entry name" value="Histidine-containing phosphotransfer domain, HPT domain"/>
    <property type="match status" value="1"/>
</dbReference>
<dbReference type="EMBL" id="CP061800">
    <property type="protein sequence ID" value="QTA88553.1"/>
    <property type="molecule type" value="Genomic_DNA"/>
</dbReference>
<dbReference type="GO" id="GO:0005886">
    <property type="term" value="C:plasma membrane"/>
    <property type="evidence" value="ECO:0007669"/>
    <property type="project" value="UniProtKB-SubCell"/>
</dbReference>
<dbReference type="InterPro" id="IPR004358">
    <property type="entry name" value="Sig_transdc_His_kin-like_C"/>
</dbReference>
<dbReference type="SUPFAM" id="SSF47384">
    <property type="entry name" value="Homodimeric domain of signal transducing histidine kinase"/>
    <property type="match status" value="1"/>
</dbReference>
<keyword evidence="4" id="KW-1003">Cell membrane</keyword>
<evidence type="ECO:0000256" key="16">
    <source>
        <dbReference type="SAM" id="MobiDB-lite"/>
    </source>
</evidence>
<dbReference type="PANTHER" id="PTHR45339:SF1">
    <property type="entry name" value="HYBRID SIGNAL TRANSDUCTION HISTIDINE KINASE J"/>
    <property type="match status" value="1"/>
</dbReference>
<dbReference type="CDD" id="cd00082">
    <property type="entry name" value="HisKA"/>
    <property type="match status" value="1"/>
</dbReference>
<evidence type="ECO:0000256" key="15">
    <source>
        <dbReference type="PROSITE-ProRule" id="PRU00169"/>
    </source>
</evidence>
<evidence type="ECO:0000256" key="4">
    <source>
        <dbReference type="ARBA" id="ARBA00022475"/>
    </source>
</evidence>
<evidence type="ECO:0000256" key="9">
    <source>
        <dbReference type="ARBA" id="ARBA00022777"/>
    </source>
</evidence>
<keyword evidence="13 17" id="KW-0472">Membrane</keyword>
<name>A0A975BN33_9BACT</name>
<feature type="domain" description="Response regulatory" evidence="19">
    <location>
        <begin position="773"/>
        <end position="890"/>
    </location>
</feature>
<keyword evidence="5 15" id="KW-0597">Phosphoprotein</keyword>
<dbReference type="InterPro" id="IPR036097">
    <property type="entry name" value="HisK_dim/P_sf"/>
</dbReference>
<dbReference type="SMART" id="SM00448">
    <property type="entry name" value="REC"/>
    <property type="match status" value="2"/>
</dbReference>
<evidence type="ECO:0000313" key="21">
    <source>
        <dbReference type="EMBL" id="QTA88553.1"/>
    </source>
</evidence>
<evidence type="ECO:0000256" key="3">
    <source>
        <dbReference type="ARBA" id="ARBA00012438"/>
    </source>
</evidence>
<dbReference type="PROSITE" id="PS50894">
    <property type="entry name" value="HPT"/>
    <property type="match status" value="1"/>
</dbReference>
<dbReference type="SMART" id="SM00388">
    <property type="entry name" value="HisKA"/>
    <property type="match status" value="1"/>
</dbReference>
<dbReference type="SMART" id="SM00387">
    <property type="entry name" value="HATPase_c"/>
    <property type="match status" value="1"/>
</dbReference>
<dbReference type="FunFam" id="1.10.287.130:FF:000002">
    <property type="entry name" value="Two-component osmosensing histidine kinase"/>
    <property type="match status" value="1"/>
</dbReference>
<dbReference type="PROSITE" id="PS50110">
    <property type="entry name" value="RESPONSE_REGULATORY"/>
    <property type="match status" value="2"/>
</dbReference>
<dbReference type="RefSeq" id="WP_207683267.1">
    <property type="nucleotide sequence ID" value="NZ_CP061800.1"/>
</dbReference>
<feature type="region of interest" description="Disordered" evidence="16">
    <location>
        <begin position="1042"/>
        <end position="1094"/>
    </location>
</feature>
<dbReference type="InterPro" id="IPR007890">
    <property type="entry name" value="CHASE2"/>
</dbReference>
<evidence type="ECO:0000256" key="11">
    <source>
        <dbReference type="ARBA" id="ARBA00022989"/>
    </source>
</evidence>
<evidence type="ECO:0000259" key="19">
    <source>
        <dbReference type="PROSITE" id="PS50110"/>
    </source>
</evidence>
<sequence length="1297" mass="144480">MSRPCKAAIVGLLTGLIGLLASSLPVCLNIEEHFGLDLLFSLRGVREAPSEVIIVNMDRASADNLNLPSRPDKWPRSVYASLTEKLAKQGAAVIAFDISFEEHRNQEHDNLFAETILKSGNVVLIERLHREIIPLTCPEGMGTENVSIEKLTPPIPQLAKSACALAPFPLPKRPVKISQYWTFKGSAGDKATLPVAAFQIFASEVYDEFIWLLKKVCPLLPDKLPDNKQAIAESRTIENVIQTLNYIFKKEPLIAKKMMEELQYSEIPAYDVKKKRLLKSLIKMYQRPESRYLNFYGYPGTITTVSCDQVIGKRKKSVFYSGQESADSQKNIDFKGKAVFIGLSEQTRPEQKDGYYTVFSQVNGIDISGVEIAATAFANLLEDTPVQPLIFRDHLLTIVIWGIILGIICRYLSAFTAATSLMLLGIFYISIVQKLFENTGSWYPIVLPLLFQSPLAFFSTFLWRYIETVRERQAVTENLEKAEVAKEHAESANQSKSEFLANMSHEIRTPMNAIIGLSELALRTDLTDKQRDYLEKINASAGVLLGLINDILDFSKIEAGKLDLENTNFQLHEVMNNLADMFSNKAAEKGIEMVISIDRKVPCALVGDPLRLGQILINLTNNAMKFTEQGEIIIRAECGEKLSAENGQVPVITDQKSLADNSSLTTDKSLLMSDNSLSLRFSVSDTGIGINKEQISRLFSAFTQAEESTSRRYGGTGLGLSISKQLVGMMNGKIWADSSPGKGSTFYFDAAFGRQSQDHEYKFVPPQDIHGLKILVADDNKTAQDVLGETLRGFSFDVISVSSAQAVIRELINVNGNKPYDLVIMDGNMPDTDETEITKMIRQRNSVPIIMMVGFGQEEIMDRAEMAGANAFLVKPVRQTLLFETIMEVFNYNEIHIGGQKHVKNRRSEIMKNIRGARILLVEDNFINQQVAAEMLQNEGIFVEIADNGRKGFEALESSLFDAVLMDVQMPEMDGYDATRLIRSDPSYKDLPIIAMTADAMAGAQEKCLESGMNDYVSKPIESEKLFSTLAKWVRVETGNWKLETGNSEPETGNSEPETGNSEPETGNSEPETGNSEPETEKSHTLPPFPQSLPGIDIESALKRLRGNKELFMMLLNDFSKEYGNAANKIREAVEAGDIKLAERLAHTLKGVSGNMSATEIYDAVYEVEKGIKRGNSKNLTSLLNNLDIALIQVVESVEGFNKRAREAYSDNEECRPSDKKAQADISEIKPPLIELSQLLEKNSPKAAECLLSFKENLSCYGFHKEISCLEKDINKFNFRQARKTLRQITESLKVGN</sequence>
<dbReference type="Proteomes" id="UP000663722">
    <property type="component" value="Chromosome"/>
</dbReference>
<evidence type="ECO:0000256" key="1">
    <source>
        <dbReference type="ARBA" id="ARBA00000085"/>
    </source>
</evidence>
<gene>
    <name evidence="21" type="ORF">dnm_046000</name>
</gene>
<keyword evidence="8" id="KW-0547">Nucleotide-binding</keyword>
<dbReference type="SMART" id="SM01080">
    <property type="entry name" value="CHASE2"/>
    <property type="match status" value="1"/>
</dbReference>
<evidence type="ECO:0000256" key="5">
    <source>
        <dbReference type="ARBA" id="ARBA00022553"/>
    </source>
</evidence>
<dbReference type="InterPro" id="IPR036641">
    <property type="entry name" value="HPT_dom_sf"/>
</dbReference>
<dbReference type="CDD" id="cd17546">
    <property type="entry name" value="REC_hyHK_CKI1_RcsC-like"/>
    <property type="match status" value="2"/>
</dbReference>
<feature type="transmembrane region" description="Helical" evidence="17">
    <location>
        <begin position="415"/>
        <end position="436"/>
    </location>
</feature>
<dbReference type="Pfam" id="PF00512">
    <property type="entry name" value="HisKA"/>
    <property type="match status" value="1"/>
</dbReference>
<evidence type="ECO:0000256" key="12">
    <source>
        <dbReference type="ARBA" id="ARBA00023012"/>
    </source>
</evidence>
<keyword evidence="7 17" id="KW-0812">Transmembrane</keyword>
<keyword evidence="10" id="KW-0067">ATP-binding</keyword>
<dbReference type="InterPro" id="IPR001789">
    <property type="entry name" value="Sig_transdc_resp-reg_receiver"/>
</dbReference>
<dbReference type="SUPFAM" id="SSF52172">
    <property type="entry name" value="CheY-like"/>
    <property type="match status" value="2"/>
</dbReference>
<dbReference type="InterPro" id="IPR011006">
    <property type="entry name" value="CheY-like_superfamily"/>
</dbReference>
<feature type="compositionally biased region" description="Polar residues" evidence="16">
    <location>
        <begin position="1045"/>
        <end position="1077"/>
    </location>
</feature>
<dbReference type="InterPro" id="IPR036890">
    <property type="entry name" value="HATPase_C_sf"/>
</dbReference>
<dbReference type="Gene3D" id="3.30.565.10">
    <property type="entry name" value="Histidine kinase-like ATPase, C-terminal domain"/>
    <property type="match status" value="1"/>
</dbReference>
<feature type="modified residue" description="4-aspartylphosphate" evidence="15">
    <location>
        <position position="826"/>
    </location>
</feature>
<dbReference type="KEGG" id="dmm:dnm_046000"/>
<evidence type="ECO:0000256" key="10">
    <source>
        <dbReference type="ARBA" id="ARBA00022840"/>
    </source>
</evidence>
<dbReference type="Pfam" id="PF01627">
    <property type="entry name" value="Hpt"/>
    <property type="match status" value="1"/>
</dbReference>
<evidence type="ECO:0000256" key="17">
    <source>
        <dbReference type="SAM" id="Phobius"/>
    </source>
</evidence>
<keyword evidence="9 21" id="KW-0418">Kinase</keyword>
<keyword evidence="12" id="KW-0902">Two-component regulatory system</keyword>
<feature type="modified residue" description="4-aspartylphosphate" evidence="15">
    <location>
        <position position="967"/>
    </location>
</feature>
<evidence type="ECO:0000256" key="13">
    <source>
        <dbReference type="ARBA" id="ARBA00023136"/>
    </source>
</evidence>
<protein>
    <recommendedName>
        <fullName evidence="3">histidine kinase</fullName>
        <ecNumber evidence="3">2.7.13.3</ecNumber>
    </recommendedName>
</protein>
<organism evidence="21 22">
    <name type="scientific">Desulfonema magnum</name>
    <dbReference type="NCBI Taxonomy" id="45655"/>
    <lineage>
        <taxon>Bacteria</taxon>
        <taxon>Pseudomonadati</taxon>
        <taxon>Thermodesulfobacteriota</taxon>
        <taxon>Desulfobacteria</taxon>
        <taxon>Desulfobacterales</taxon>
        <taxon>Desulfococcaceae</taxon>
        <taxon>Desulfonema</taxon>
    </lineage>
</organism>
<dbReference type="InterPro" id="IPR003594">
    <property type="entry name" value="HATPase_dom"/>
</dbReference>
<feature type="modified residue" description="Phosphohistidine" evidence="14">
    <location>
        <position position="1147"/>
    </location>
</feature>
<dbReference type="GO" id="GO:0000155">
    <property type="term" value="F:phosphorelay sensor kinase activity"/>
    <property type="evidence" value="ECO:0007669"/>
    <property type="project" value="InterPro"/>
</dbReference>
<keyword evidence="22" id="KW-1185">Reference proteome</keyword>
<proteinExistence type="predicted"/>
<accession>A0A975BN33</accession>
<dbReference type="EC" id="2.7.13.3" evidence="3"/>
<comment type="catalytic activity">
    <reaction evidence="1">
        <text>ATP + protein L-histidine = ADP + protein N-phospho-L-histidine.</text>
        <dbReference type="EC" id="2.7.13.3"/>
    </reaction>
</comment>
<evidence type="ECO:0000256" key="6">
    <source>
        <dbReference type="ARBA" id="ARBA00022679"/>
    </source>
</evidence>
<dbReference type="PANTHER" id="PTHR45339">
    <property type="entry name" value="HYBRID SIGNAL TRANSDUCTION HISTIDINE KINASE J"/>
    <property type="match status" value="1"/>
</dbReference>
<feature type="transmembrane region" description="Helical" evidence="17">
    <location>
        <begin position="442"/>
        <end position="463"/>
    </location>
</feature>
<dbReference type="InterPro" id="IPR008207">
    <property type="entry name" value="Sig_transdc_His_kin_Hpt_dom"/>
</dbReference>
<dbReference type="Pfam" id="PF00072">
    <property type="entry name" value="Response_reg"/>
    <property type="match status" value="2"/>
</dbReference>
<feature type="domain" description="Response regulatory" evidence="19">
    <location>
        <begin position="918"/>
        <end position="1034"/>
    </location>
</feature>
<evidence type="ECO:0000256" key="8">
    <source>
        <dbReference type="ARBA" id="ARBA00022741"/>
    </source>
</evidence>
<evidence type="ECO:0000259" key="20">
    <source>
        <dbReference type="PROSITE" id="PS50894"/>
    </source>
</evidence>